<dbReference type="OrthoDB" id="9773078at2"/>
<evidence type="ECO:0000259" key="5">
    <source>
        <dbReference type="Pfam" id="PF08240"/>
    </source>
</evidence>
<dbReference type="Pfam" id="PF08240">
    <property type="entry name" value="ADH_N"/>
    <property type="match status" value="1"/>
</dbReference>
<proteinExistence type="predicted"/>
<dbReference type="InterPro" id="IPR013149">
    <property type="entry name" value="ADH-like_C"/>
</dbReference>
<dbReference type="InterPro" id="IPR013154">
    <property type="entry name" value="ADH-like_N"/>
</dbReference>
<evidence type="ECO:0000256" key="2">
    <source>
        <dbReference type="ARBA" id="ARBA00022723"/>
    </source>
</evidence>
<reference evidence="6 7" key="1">
    <citation type="submission" date="2018-10" db="EMBL/GenBank/DDBJ databases">
        <title>Pseudomonas zhaodongensis NEAU-ST5-21(T) genome.</title>
        <authorList>
            <person name="Peng J."/>
            <person name="Liu Z.-P."/>
        </authorList>
    </citation>
    <scope>NUCLEOTIDE SEQUENCE [LARGE SCALE GENOMIC DNA]</scope>
    <source>
        <strain evidence="6 7">NEAU-ST5-21</strain>
    </source>
</reference>
<dbReference type="Pfam" id="PF00107">
    <property type="entry name" value="ADH_zinc_N"/>
    <property type="match status" value="1"/>
</dbReference>
<gene>
    <name evidence="6" type="ORF">EA797_18935</name>
</gene>
<dbReference type="Gene3D" id="3.40.50.720">
    <property type="entry name" value="NAD(P)-binding Rossmann-like Domain"/>
    <property type="match status" value="1"/>
</dbReference>
<dbReference type="Proteomes" id="UP000269774">
    <property type="component" value="Unassembled WGS sequence"/>
</dbReference>
<comment type="cofactor">
    <cofactor evidence="1">
        <name>Zn(2+)</name>
        <dbReference type="ChEBI" id="CHEBI:29105"/>
    </cofactor>
</comment>
<dbReference type="InterPro" id="IPR036291">
    <property type="entry name" value="NAD(P)-bd_dom_sf"/>
</dbReference>
<dbReference type="AlphaFoldDB" id="A0A3M2HH28"/>
<dbReference type="GO" id="GO:0046872">
    <property type="term" value="F:metal ion binding"/>
    <property type="evidence" value="ECO:0007669"/>
    <property type="project" value="UniProtKB-KW"/>
</dbReference>
<dbReference type="PANTHER" id="PTHR42813">
    <property type="entry name" value="ZINC-TYPE ALCOHOL DEHYDROGENASE-LIKE"/>
    <property type="match status" value="1"/>
</dbReference>
<evidence type="ECO:0000256" key="3">
    <source>
        <dbReference type="ARBA" id="ARBA00022833"/>
    </source>
</evidence>
<dbReference type="SUPFAM" id="SSF50129">
    <property type="entry name" value="GroES-like"/>
    <property type="match status" value="1"/>
</dbReference>
<dbReference type="PANTHER" id="PTHR42813:SF2">
    <property type="entry name" value="DEHYDROGENASE, ZINC-CONTAINING, PUTATIVE (AFU_ORTHOLOGUE AFUA_2G02810)-RELATED"/>
    <property type="match status" value="1"/>
</dbReference>
<sequence>MRALRWHGKHDIRCDNHVPDPSIEDPRDAIIKVSSCAICGSDLHLYDGFMPGMQHGDIMGHEFMGEVMEVGSANKKLKVGDRVVVPFTIVCGDCDQCKRGNFSVCERSNRNKDMADKVFGHSTAGLYGYSHLTGGYAGGQAEFVRVPYADVGPVVIPNGLTDEQVLFLGDILPTGWQAAAQCDIQPTDTVAVWGAGPVGQFAVRSALMMGAMQVICIDNVPERLSMARAGGAITINFDEESVLERLKELTRGKGPEKCIDSVGMEAHAGRSIDSMYDRAKQALMLETDRPHVLREMIYVCRPAGIISIPGVYGGLIDKIPFGAAMNKGLTFRMGQTHVNRWTDDLLRRIQEGEIDPSFVITHTVSLEQGPEMYKTFRDKHDGCIKVVLKP</sequence>
<evidence type="ECO:0000313" key="6">
    <source>
        <dbReference type="EMBL" id="RMH88288.1"/>
    </source>
</evidence>
<dbReference type="InterPro" id="IPR011032">
    <property type="entry name" value="GroES-like_sf"/>
</dbReference>
<feature type="domain" description="Alcohol dehydrogenase-like C-terminal" evidence="4">
    <location>
        <begin position="197"/>
        <end position="276"/>
    </location>
</feature>
<dbReference type="SUPFAM" id="SSF51735">
    <property type="entry name" value="NAD(P)-binding Rossmann-fold domains"/>
    <property type="match status" value="1"/>
</dbReference>
<accession>A0A3M2HH28</accession>
<protein>
    <submittedName>
        <fullName evidence="6">Glutathione-dependent formaldehyde dehydrogenase</fullName>
    </submittedName>
</protein>
<evidence type="ECO:0000313" key="7">
    <source>
        <dbReference type="Proteomes" id="UP000269774"/>
    </source>
</evidence>
<keyword evidence="2" id="KW-0479">Metal-binding</keyword>
<comment type="caution">
    <text evidence="6">The sequence shown here is derived from an EMBL/GenBank/DDBJ whole genome shotgun (WGS) entry which is preliminary data.</text>
</comment>
<evidence type="ECO:0000259" key="4">
    <source>
        <dbReference type="Pfam" id="PF00107"/>
    </source>
</evidence>
<keyword evidence="3" id="KW-0862">Zinc</keyword>
<dbReference type="EMBL" id="RFFM01000006">
    <property type="protein sequence ID" value="RMH88288.1"/>
    <property type="molecule type" value="Genomic_DNA"/>
</dbReference>
<keyword evidence="7" id="KW-1185">Reference proteome</keyword>
<organism evidence="6 7">
    <name type="scientific">Stutzerimonas zhaodongensis</name>
    <dbReference type="NCBI Taxonomy" id="1176257"/>
    <lineage>
        <taxon>Bacteria</taxon>
        <taxon>Pseudomonadati</taxon>
        <taxon>Pseudomonadota</taxon>
        <taxon>Gammaproteobacteria</taxon>
        <taxon>Pseudomonadales</taxon>
        <taxon>Pseudomonadaceae</taxon>
        <taxon>Stutzerimonas</taxon>
    </lineage>
</organism>
<evidence type="ECO:0000256" key="1">
    <source>
        <dbReference type="ARBA" id="ARBA00001947"/>
    </source>
</evidence>
<name>A0A3M2HH28_9GAMM</name>
<dbReference type="CDD" id="cd08283">
    <property type="entry name" value="FDH_like_1"/>
    <property type="match status" value="1"/>
</dbReference>
<feature type="domain" description="Alcohol dehydrogenase-like N-terminal" evidence="5">
    <location>
        <begin position="26"/>
        <end position="153"/>
    </location>
</feature>
<dbReference type="Gene3D" id="3.90.180.10">
    <property type="entry name" value="Medium-chain alcohol dehydrogenases, catalytic domain"/>
    <property type="match status" value="1"/>
</dbReference>
<dbReference type="RefSeq" id="WP_122168055.1">
    <property type="nucleotide sequence ID" value="NZ_CP180504.1"/>
</dbReference>